<dbReference type="GO" id="GO:0030553">
    <property type="term" value="F:cGMP binding"/>
    <property type="evidence" value="ECO:0007669"/>
    <property type="project" value="TreeGrafter"/>
</dbReference>
<evidence type="ECO:0000256" key="9">
    <source>
        <dbReference type="SAM" id="Phobius"/>
    </source>
</evidence>
<keyword evidence="6 9" id="KW-0472">Membrane</keyword>
<evidence type="ECO:0000313" key="11">
    <source>
        <dbReference type="Proteomes" id="UP000472276"/>
    </source>
</evidence>
<dbReference type="GO" id="GO:0044877">
    <property type="term" value="F:protein-containing complex binding"/>
    <property type="evidence" value="ECO:0007669"/>
    <property type="project" value="TreeGrafter"/>
</dbReference>
<dbReference type="InterPro" id="IPR018490">
    <property type="entry name" value="cNMP-bd_dom_sf"/>
</dbReference>
<proteinExistence type="predicted"/>
<dbReference type="GO" id="GO:0001750">
    <property type="term" value="C:photoreceptor outer segment"/>
    <property type="evidence" value="ECO:0007669"/>
    <property type="project" value="TreeGrafter"/>
</dbReference>
<dbReference type="InterPro" id="IPR014710">
    <property type="entry name" value="RmlC-like_jellyroll"/>
</dbReference>
<gene>
    <name evidence="10" type="primary">cngb1a</name>
</gene>
<sequence length="393" mass="46018">MKHNTSGEVISPGQTVTSGDEFTVHYTRIRFLRRLTVDFCPTDLIYVIWLFFVVAAWNWNVWLIPVRWAFPYQTSENIHLWLLADYTCDLIYIIDILVFQPRLQFVRGGDIVVSRNETTNNFDFISLFPLEVFYYFTGVNSLLRFPRLLKVRSFLCFVHNLCPVAVLVFLMLFLFLYVRVIRTSMYLLYSLHINACLFYWGSDYEGLGSTKWVYNGKGNAYIRCYYFAVKTLITIGGLPDPTTVFEICFQLINYFVGVFAFSIMIGQMRDVVGAATAGENYYRACMDSTVKYMTSYNIPREVQNRIKTWYDYTWKSQGMLDEQELLIQLPTKMRLDIAVDVNYAIVSKVALFQGCDRQMVFDMLTRLKSVVYLPGDFVCKKVRTHLSSRRRCY</sequence>
<feature type="transmembrane region" description="Helical" evidence="9">
    <location>
        <begin position="35"/>
        <end position="58"/>
    </location>
</feature>
<reference evidence="10" key="3">
    <citation type="submission" date="2025-09" db="UniProtKB">
        <authorList>
            <consortium name="Ensembl"/>
        </authorList>
    </citation>
    <scope>IDENTIFICATION</scope>
</reference>
<reference evidence="11" key="1">
    <citation type="submission" date="2020-03" db="EMBL/GenBank/DDBJ databases">
        <title>Evolution of repeat sequences and sex chromosomes of tilapia species revealed by chromosome-level genomes.</title>
        <authorList>
            <person name="Xu L."/>
            <person name="Tao W."/>
            <person name="Wang D."/>
            <person name="Zhou Q."/>
        </authorList>
    </citation>
    <scope>NUCLEOTIDE SEQUENCE [LARGE SCALE GENOMIC DNA]</scope>
    <source>
        <strain evidence="11">Israel</strain>
    </source>
</reference>
<dbReference type="FunFam" id="1.10.287.70:FF:000072">
    <property type="entry name" value="Cyclic nucleotide gated channel beta 3"/>
    <property type="match status" value="1"/>
</dbReference>
<keyword evidence="5" id="KW-0406">Ion transport</keyword>
<evidence type="ECO:0000256" key="4">
    <source>
        <dbReference type="ARBA" id="ARBA00022989"/>
    </source>
</evidence>
<accession>A0AAZ1XPZ8</accession>
<feature type="transmembrane region" description="Helical" evidence="9">
    <location>
        <begin position="120"/>
        <end position="137"/>
    </location>
</feature>
<feature type="transmembrane region" description="Helical" evidence="9">
    <location>
        <begin position="157"/>
        <end position="178"/>
    </location>
</feature>
<feature type="transmembrane region" description="Helical" evidence="9">
    <location>
        <begin position="78"/>
        <end position="99"/>
    </location>
</feature>
<dbReference type="GO" id="GO:0005886">
    <property type="term" value="C:plasma membrane"/>
    <property type="evidence" value="ECO:0007669"/>
    <property type="project" value="TreeGrafter"/>
</dbReference>
<dbReference type="GO" id="GO:0005223">
    <property type="term" value="F:intracellularly cGMP-activated cation channel activity"/>
    <property type="evidence" value="ECO:0007669"/>
    <property type="project" value="TreeGrafter"/>
</dbReference>
<organism evidence="10 11">
    <name type="scientific">Oreochromis aureus</name>
    <name type="common">Israeli tilapia</name>
    <name type="synonym">Chromis aureus</name>
    <dbReference type="NCBI Taxonomy" id="47969"/>
    <lineage>
        <taxon>Eukaryota</taxon>
        <taxon>Metazoa</taxon>
        <taxon>Chordata</taxon>
        <taxon>Craniata</taxon>
        <taxon>Vertebrata</taxon>
        <taxon>Euteleostomi</taxon>
        <taxon>Actinopterygii</taxon>
        <taxon>Neopterygii</taxon>
        <taxon>Teleostei</taxon>
        <taxon>Neoteleostei</taxon>
        <taxon>Acanthomorphata</taxon>
        <taxon>Ovalentaria</taxon>
        <taxon>Cichlomorphae</taxon>
        <taxon>Cichliformes</taxon>
        <taxon>Cichlidae</taxon>
        <taxon>African cichlids</taxon>
        <taxon>Pseudocrenilabrinae</taxon>
        <taxon>Oreochromini</taxon>
        <taxon>Oreochromis</taxon>
    </lineage>
</organism>
<evidence type="ECO:0000256" key="5">
    <source>
        <dbReference type="ARBA" id="ARBA00023065"/>
    </source>
</evidence>
<keyword evidence="4 9" id="KW-1133">Transmembrane helix</keyword>
<evidence type="ECO:0000313" key="10">
    <source>
        <dbReference type="Ensembl" id="ENSOABP00000069714.1"/>
    </source>
</evidence>
<dbReference type="AlphaFoldDB" id="A0AAZ1XPZ8"/>
<dbReference type="PANTHER" id="PTHR45638">
    <property type="entry name" value="CYCLIC NUCLEOTIDE-GATED CATION CHANNEL SUBUNIT A"/>
    <property type="match status" value="1"/>
</dbReference>
<dbReference type="FunFam" id="1.10.287.630:FF:000001">
    <property type="entry name" value="Cyclic nucleotide-gated channel alpha 3"/>
    <property type="match status" value="1"/>
</dbReference>
<feature type="transmembrane region" description="Helical" evidence="9">
    <location>
        <begin position="244"/>
        <end position="265"/>
    </location>
</feature>
<dbReference type="PANTHER" id="PTHR45638:SF16">
    <property type="entry name" value="CYCLIC NUCLEOTIDE-GATED CATION CHANNEL BETA-1"/>
    <property type="match status" value="1"/>
</dbReference>
<dbReference type="GO" id="GO:0001895">
    <property type="term" value="P:retina homeostasis"/>
    <property type="evidence" value="ECO:0007669"/>
    <property type="project" value="TreeGrafter"/>
</dbReference>
<dbReference type="SUPFAM" id="SSF81324">
    <property type="entry name" value="Voltage-gated potassium channels"/>
    <property type="match status" value="1"/>
</dbReference>
<dbReference type="Ensembl" id="ENSOABT00000069624.1">
    <property type="protein sequence ID" value="ENSOABP00000069714.1"/>
    <property type="gene ID" value="ENSOABG00000022576.2"/>
</dbReference>
<evidence type="ECO:0000256" key="3">
    <source>
        <dbReference type="ARBA" id="ARBA00022692"/>
    </source>
</evidence>
<reference evidence="10" key="2">
    <citation type="submission" date="2025-08" db="UniProtKB">
        <authorList>
            <consortium name="Ensembl"/>
        </authorList>
    </citation>
    <scope>IDENTIFICATION</scope>
</reference>
<name>A0AAZ1XPZ8_OREAU</name>
<evidence type="ECO:0008006" key="12">
    <source>
        <dbReference type="Google" id="ProtNLM"/>
    </source>
</evidence>
<evidence type="ECO:0000256" key="8">
    <source>
        <dbReference type="ARBA" id="ARBA00023303"/>
    </source>
</evidence>
<comment type="subcellular location">
    <subcellularLocation>
        <location evidence="1">Membrane</location>
        <topology evidence="1">Multi-pass membrane protein</topology>
    </subcellularLocation>
</comment>
<keyword evidence="2" id="KW-0813">Transport</keyword>
<protein>
    <recommendedName>
        <fullName evidence="12">Ion transport domain-containing protein</fullName>
    </recommendedName>
</protein>
<dbReference type="GO" id="GO:0017071">
    <property type="term" value="C:intracellular cyclic nucleotide activated cation channel complex"/>
    <property type="evidence" value="ECO:0007669"/>
    <property type="project" value="TreeGrafter"/>
</dbReference>
<keyword evidence="7" id="KW-1071">Ligand-gated ion channel</keyword>
<feature type="transmembrane region" description="Helical" evidence="9">
    <location>
        <begin position="185"/>
        <end position="202"/>
    </location>
</feature>
<dbReference type="Proteomes" id="UP000472276">
    <property type="component" value="Unassembled WGS sequence"/>
</dbReference>
<dbReference type="Gene3D" id="2.60.120.10">
    <property type="entry name" value="Jelly Rolls"/>
    <property type="match status" value="1"/>
</dbReference>
<dbReference type="InterPro" id="IPR050866">
    <property type="entry name" value="CNG_cation_channel"/>
</dbReference>
<evidence type="ECO:0000256" key="7">
    <source>
        <dbReference type="ARBA" id="ARBA00023286"/>
    </source>
</evidence>
<keyword evidence="3 9" id="KW-0812">Transmembrane</keyword>
<dbReference type="SUPFAM" id="SSF51206">
    <property type="entry name" value="cAMP-binding domain-like"/>
    <property type="match status" value="1"/>
</dbReference>
<evidence type="ECO:0000256" key="6">
    <source>
        <dbReference type="ARBA" id="ARBA00023136"/>
    </source>
</evidence>
<dbReference type="Gene3D" id="1.10.287.70">
    <property type="match status" value="1"/>
</dbReference>
<keyword evidence="11" id="KW-1185">Reference proteome</keyword>
<dbReference type="GO" id="GO:0005222">
    <property type="term" value="F:intracellularly cAMP-activated cation channel activity"/>
    <property type="evidence" value="ECO:0007669"/>
    <property type="project" value="TreeGrafter"/>
</dbReference>
<evidence type="ECO:0000256" key="2">
    <source>
        <dbReference type="ARBA" id="ARBA00022448"/>
    </source>
</evidence>
<keyword evidence="8" id="KW-0407">Ion channel</keyword>
<evidence type="ECO:0000256" key="1">
    <source>
        <dbReference type="ARBA" id="ARBA00004141"/>
    </source>
</evidence>
<dbReference type="Gene3D" id="1.10.287.630">
    <property type="entry name" value="Helix hairpin bin"/>
    <property type="match status" value="1"/>
</dbReference>